<comment type="cofactor">
    <cofactor evidence="2">
        <name>Mg(2+)</name>
        <dbReference type="ChEBI" id="CHEBI:18420"/>
    </cofactor>
</comment>
<comment type="similarity">
    <text evidence="2">Belongs to the terpene synthase family.</text>
</comment>
<dbReference type="GO" id="GO:0046872">
    <property type="term" value="F:metal ion binding"/>
    <property type="evidence" value="ECO:0007669"/>
    <property type="project" value="UniProtKB-KW"/>
</dbReference>
<dbReference type="Proteomes" id="UP000272729">
    <property type="component" value="Unassembled WGS sequence"/>
</dbReference>
<dbReference type="SFLD" id="SFLDG01020">
    <property type="entry name" value="Terpene_Cyclase_Like_2"/>
    <property type="match status" value="1"/>
</dbReference>
<protein>
    <recommendedName>
        <fullName evidence="2">Terpene synthase</fullName>
        <ecNumber evidence="2">4.2.3.-</ecNumber>
    </recommendedName>
</protein>
<dbReference type="InterPro" id="IPR008949">
    <property type="entry name" value="Isoprenoid_synthase_dom_sf"/>
</dbReference>
<evidence type="ECO:0000256" key="2">
    <source>
        <dbReference type="RuleBase" id="RU366034"/>
    </source>
</evidence>
<dbReference type="PANTHER" id="PTHR35201:SF4">
    <property type="entry name" value="BETA-PINACENE SYNTHASE-RELATED"/>
    <property type="match status" value="1"/>
</dbReference>
<keyword evidence="1 2" id="KW-0456">Lyase</keyword>
<dbReference type="Pfam" id="PF19086">
    <property type="entry name" value="Terpene_syn_C_2"/>
    <property type="match status" value="1"/>
</dbReference>
<comment type="caution">
    <text evidence="3">The sequence shown here is derived from an EMBL/GenBank/DDBJ whole genome shotgun (WGS) entry which is preliminary data.</text>
</comment>
<dbReference type="SUPFAM" id="SSF48576">
    <property type="entry name" value="Terpenoid synthases"/>
    <property type="match status" value="1"/>
</dbReference>
<dbReference type="GO" id="GO:0010333">
    <property type="term" value="F:terpene synthase activity"/>
    <property type="evidence" value="ECO:0007669"/>
    <property type="project" value="InterPro"/>
</dbReference>
<dbReference type="PANTHER" id="PTHR35201">
    <property type="entry name" value="TERPENE SYNTHASE"/>
    <property type="match status" value="1"/>
</dbReference>
<keyword evidence="4" id="KW-1185">Reference proteome</keyword>
<dbReference type="AlphaFoldDB" id="A0A495WZT8"/>
<gene>
    <name evidence="3" type="ORF">DFJ66_0360</name>
</gene>
<evidence type="ECO:0000256" key="1">
    <source>
        <dbReference type="ARBA" id="ARBA00023239"/>
    </source>
</evidence>
<sequence length="354" mass="39942">MTTIESPVRMLPFYCPIPAAIHPRVAEAEQRAVEWIDRIGLCEDERQRRRTIGTNSAELFGRFAPYADDDGLQVAIRWAYWGFLFDDMRCDAGEYSMSPHDYLSSAATVQRALEAPWHPVSDDRFSLALQDIGRDMHAVATPVQVQRFVDAHRAWLFAVACQVANRECGHMPSLEEYTAMRLHSAGGAPTLGLLEIANRAEVPPAEMDSPPVRALCEMAYLIDSWDNDIHSYSKETAEDHAEQNLVNVLIHHQGLRPDEAMRTAVALRDRIMVRFLALRERVTARPCSRALRVHLDCLGQSIRGNTDWALSVPRYTTAAPALPRPGWSDHPSDDNPDPLPIPAIAWWWDDLEQS</sequence>
<keyword evidence="2" id="KW-0460">Magnesium</keyword>
<reference evidence="3 4" key="1">
    <citation type="submission" date="2018-10" db="EMBL/GenBank/DDBJ databases">
        <title>Sequencing the genomes of 1000 actinobacteria strains.</title>
        <authorList>
            <person name="Klenk H.-P."/>
        </authorList>
    </citation>
    <scope>NUCLEOTIDE SEQUENCE [LARGE SCALE GENOMIC DNA]</scope>
    <source>
        <strain evidence="3 4">DSM 43911</strain>
    </source>
</reference>
<dbReference type="SFLD" id="SFLDS00005">
    <property type="entry name" value="Isoprenoid_Synthase_Type_I"/>
    <property type="match status" value="1"/>
</dbReference>
<dbReference type="RefSeq" id="WP_121217308.1">
    <property type="nucleotide sequence ID" value="NZ_JBIUBA010000085.1"/>
</dbReference>
<dbReference type="InterPro" id="IPR034686">
    <property type="entry name" value="Terpene_cyclase-like_2"/>
</dbReference>
<evidence type="ECO:0000313" key="3">
    <source>
        <dbReference type="EMBL" id="RKT67192.1"/>
    </source>
</evidence>
<dbReference type="EMBL" id="RBXR01000001">
    <property type="protein sequence ID" value="RKT67192.1"/>
    <property type="molecule type" value="Genomic_DNA"/>
</dbReference>
<evidence type="ECO:0000313" key="4">
    <source>
        <dbReference type="Proteomes" id="UP000272729"/>
    </source>
</evidence>
<dbReference type="OrthoDB" id="2989600at2"/>
<dbReference type="Gene3D" id="1.10.600.10">
    <property type="entry name" value="Farnesyl Diphosphate Synthase"/>
    <property type="match status" value="1"/>
</dbReference>
<accession>A0A495WZT8</accession>
<proteinExistence type="inferred from homology"/>
<dbReference type="EC" id="4.2.3.-" evidence="2"/>
<name>A0A495WZT8_9PSEU</name>
<keyword evidence="2" id="KW-0479">Metal-binding</keyword>
<organism evidence="3 4">
    <name type="scientific">Saccharothrix variisporea</name>
    <dbReference type="NCBI Taxonomy" id="543527"/>
    <lineage>
        <taxon>Bacteria</taxon>
        <taxon>Bacillati</taxon>
        <taxon>Actinomycetota</taxon>
        <taxon>Actinomycetes</taxon>
        <taxon>Pseudonocardiales</taxon>
        <taxon>Pseudonocardiaceae</taxon>
        <taxon>Saccharothrix</taxon>
    </lineage>
</organism>